<dbReference type="EMBL" id="MU273499">
    <property type="protein sequence ID" value="KAI0034520.1"/>
    <property type="molecule type" value="Genomic_DNA"/>
</dbReference>
<sequence length="228" mass="25869">MLRCSNLKGFRIPGAAEDLVVTLFADDTTVYLNQADSFEDLRVILDKWCAVSGAFFNVSKTEIIPLGDEDYRDRLADKHRLDAFVEDDDSPQPKIPDYIPIHRDGRAARSLGAWAGNRIAEAAVWTPVVEKINSRFNRYEKQNRYPDLASRKHAINQFIRQTTEYKTMAQGMPEHVTKTLTKIISKYTWGGSERPTVNKATLELRRDEGGLGIVNLEVRNEAIAVMKL</sequence>
<name>A0ACB8QSC5_9AGAM</name>
<protein>
    <submittedName>
        <fullName evidence="1">Uncharacterized protein</fullName>
    </submittedName>
</protein>
<evidence type="ECO:0000313" key="1">
    <source>
        <dbReference type="EMBL" id="KAI0034520.1"/>
    </source>
</evidence>
<comment type="caution">
    <text evidence="1">The sequence shown here is derived from an EMBL/GenBank/DDBJ whole genome shotgun (WGS) entry which is preliminary data.</text>
</comment>
<keyword evidence="2" id="KW-1185">Reference proteome</keyword>
<evidence type="ECO:0000313" key="2">
    <source>
        <dbReference type="Proteomes" id="UP000814128"/>
    </source>
</evidence>
<accession>A0ACB8QSC5</accession>
<organism evidence="1 2">
    <name type="scientific">Vararia minispora EC-137</name>
    <dbReference type="NCBI Taxonomy" id="1314806"/>
    <lineage>
        <taxon>Eukaryota</taxon>
        <taxon>Fungi</taxon>
        <taxon>Dikarya</taxon>
        <taxon>Basidiomycota</taxon>
        <taxon>Agaricomycotina</taxon>
        <taxon>Agaricomycetes</taxon>
        <taxon>Russulales</taxon>
        <taxon>Lachnocladiaceae</taxon>
        <taxon>Vararia</taxon>
    </lineage>
</organism>
<reference evidence="1" key="1">
    <citation type="submission" date="2021-02" db="EMBL/GenBank/DDBJ databases">
        <authorList>
            <consortium name="DOE Joint Genome Institute"/>
            <person name="Ahrendt S."/>
            <person name="Looney B.P."/>
            <person name="Miyauchi S."/>
            <person name="Morin E."/>
            <person name="Drula E."/>
            <person name="Courty P.E."/>
            <person name="Chicoki N."/>
            <person name="Fauchery L."/>
            <person name="Kohler A."/>
            <person name="Kuo A."/>
            <person name="Labutti K."/>
            <person name="Pangilinan J."/>
            <person name="Lipzen A."/>
            <person name="Riley R."/>
            <person name="Andreopoulos W."/>
            <person name="He G."/>
            <person name="Johnson J."/>
            <person name="Barry K.W."/>
            <person name="Grigoriev I.V."/>
            <person name="Nagy L."/>
            <person name="Hibbett D."/>
            <person name="Henrissat B."/>
            <person name="Matheny P.B."/>
            <person name="Labbe J."/>
            <person name="Martin F."/>
        </authorList>
    </citation>
    <scope>NUCLEOTIDE SEQUENCE</scope>
    <source>
        <strain evidence="1">EC-137</strain>
    </source>
</reference>
<dbReference type="Proteomes" id="UP000814128">
    <property type="component" value="Unassembled WGS sequence"/>
</dbReference>
<reference evidence="1" key="2">
    <citation type="journal article" date="2022" name="New Phytol.">
        <title>Evolutionary transition to the ectomycorrhizal habit in the genomes of a hyperdiverse lineage of mushroom-forming fungi.</title>
        <authorList>
            <person name="Looney B."/>
            <person name="Miyauchi S."/>
            <person name="Morin E."/>
            <person name="Drula E."/>
            <person name="Courty P.E."/>
            <person name="Kohler A."/>
            <person name="Kuo A."/>
            <person name="LaButti K."/>
            <person name="Pangilinan J."/>
            <person name="Lipzen A."/>
            <person name="Riley R."/>
            <person name="Andreopoulos W."/>
            <person name="He G."/>
            <person name="Johnson J."/>
            <person name="Nolan M."/>
            <person name="Tritt A."/>
            <person name="Barry K.W."/>
            <person name="Grigoriev I.V."/>
            <person name="Nagy L.G."/>
            <person name="Hibbett D."/>
            <person name="Henrissat B."/>
            <person name="Matheny P.B."/>
            <person name="Labbe J."/>
            <person name="Martin F.M."/>
        </authorList>
    </citation>
    <scope>NUCLEOTIDE SEQUENCE</scope>
    <source>
        <strain evidence="1">EC-137</strain>
    </source>
</reference>
<feature type="non-terminal residue" evidence="1">
    <location>
        <position position="228"/>
    </location>
</feature>
<gene>
    <name evidence="1" type="ORF">K488DRAFT_38581</name>
</gene>
<proteinExistence type="predicted"/>